<dbReference type="PANTHER" id="PTHR10668">
    <property type="entry name" value="PHYTOENE DEHYDROGENASE"/>
    <property type="match status" value="1"/>
</dbReference>
<feature type="domain" description="Amine oxidase" evidence="5">
    <location>
        <begin position="1"/>
        <end position="484"/>
    </location>
</feature>
<dbReference type="SUPFAM" id="SSF51905">
    <property type="entry name" value="FAD/NAD(P)-binding domain"/>
    <property type="match status" value="1"/>
</dbReference>
<evidence type="ECO:0000256" key="3">
    <source>
        <dbReference type="ARBA" id="ARBA00038825"/>
    </source>
</evidence>
<protein>
    <recommendedName>
        <fullName evidence="4">Pyridine nucleotide-disulfide oxidoreductase domain-containing protein 2</fullName>
    </recommendedName>
</protein>
<organism evidence="6">
    <name type="scientific">marine metagenome</name>
    <dbReference type="NCBI Taxonomy" id="408172"/>
    <lineage>
        <taxon>unclassified sequences</taxon>
        <taxon>metagenomes</taxon>
        <taxon>ecological metagenomes</taxon>
    </lineage>
</organism>
<dbReference type="AlphaFoldDB" id="A0A381QYU6"/>
<dbReference type="PANTHER" id="PTHR10668:SF103">
    <property type="entry name" value="PYRIDINE NUCLEOTIDE-DISULFIDE OXIDOREDUCTASE DOMAIN-CONTAINING PROTEIN 2"/>
    <property type="match status" value="1"/>
</dbReference>
<dbReference type="Gene3D" id="3.50.50.60">
    <property type="entry name" value="FAD/NAD(P)-binding domain"/>
    <property type="match status" value="1"/>
</dbReference>
<gene>
    <name evidence="6" type="ORF">METZ01_LOCUS36592</name>
</gene>
<comment type="function">
    <text evidence="2">Probable oxidoreductase that may play a role as regulator of mitochondrial function.</text>
</comment>
<evidence type="ECO:0000256" key="2">
    <source>
        <dbReference type="ARBA" id="ARBA00037217"/>
    </source>
</evidence>
<accession>A0A381QYU6</accession>
<dbReference type="GO" id="GO:0005759">
    <property type="term" value="C:mitochondrial matrix"/>
    <property type="evidence" value="ECO:0007669"/>
    <property type="project" value="UniProtKB-SubCell"/>
</dbReference>
<dbReference type="Pfam" id="PF01593">
    <property type="entry name" value="Amino_oxidase"/>
    <property type="match status" value="1"/>
</dbReference>
<sequence length="496" mass="53291">VLVLERRDTVGGAAATEEVFPGFRVDTGAHRTGGLSYRIVNDLRLAHHGLELIDADPTVFVPVVGGTPLTLWCDPRKTADAIRELSSADADAWIPFTELIGRAADFLEAAWTTTPPDVTGNDIRDLIASAKLGAKLRRLGKKDMVEVMRILPMSIYEFLGDWFESDPVRGALAASAVTGLCQGPMAGGTVYTLLHHHVGAGAGVIRPTRRVRGGIGRLSDALVADCEASGSEIRTGTAVERIVVEGGHAVGVVVDRGEIRAERVVSSVDPRRTFFDLMEPSEMEPEFARKMSNIRYKGVCAKVHLALSGLPDFTCQPGVGDHLNGVISISPSLEYVERAFDAAKYGQTSRQPYLEVSIPSRTDPGIAPDGKHLMSIVLQYAPYTLREGTWDDAARAKLSALAVATLAEYAPNLSSLVEASHVMTPLDLEQQFGLSEGNIYHGEMTLDQLLFMRPVPGASRYRTPIPGLYQCGAGTHPGGGVTGVPGFNAAREILRD</sequence>
<name>A0A381QYU6_9ZZZZ</name>
<evidence type="ECO:0000259" key="5">
    <source>
        <dbReference type="Pfam" id="PF01593"/>
    </source>
</evidence>
<dbReference type="GO" id="GO:0016491">
    <property type="term" value="F:oxidoreductase activity"/>
    <property type="evidence" value="ECO:0007669"/>
    <property type="project" value="InterPro"/>
</dbReference>
<feature type="non-terminal residue" evidence="6">
    <location>
        <position position="1"/>
    </location>
</feature>
<comment type="subunit">
    <text evidence="3">Interacts with COX5B; this interaction may contribute to localize PYROXD2 to the inner face of the inner mitochondrial membrane.</text>
</comment>
<evidence type="ECO:0000313" key="6">
    <source>
        <dbReference type="EMBL" id="SUZ83738.1"/>
    </source>
</evidence>
<dbReference type="InterPro" id="IPR036188">
    <property type="entry name" value="FAD/NAD-bd_sf"/>
</dbReference>
<proteinExistence type="predicted"/>
<evidence type="ECO:0000256" key="4">
    <source>
        <dbReference type="ARBA" id="ARBA00040298"/>
    </source>
</evidence>
<dbReference type="EMBL" id="UINC01001564">
    <property type="protein sequence ID" value="SUZ83738.1"/>
    <property type="molecule type" value="Genomic_DNA"/>
</dbReference>
<evidence type="ECO:0000256" key="1">
    <source>
        <dbReference type="ARBA" id="ARBA00004305"/>
    </source>
</evidence>
<reference evidence="6" key="1">
    <citation type="submission" date="2018-05" db="EMBL/GenBank/DDBJ databases">
        <authorList>
            <person name="Lanie J.A."/>
            <person name="Ng W.-L."/>
            <person name="Kazmierczak K.M."/>
            <person name="Andrzejewski T.M."/>
            <person name="Davidsen T.M."/>
            <person name="Wayne K.J."/>
            <person name="Tettelin H."/>
            <person name="Glass J.I."/>
            <person name="Rusch D."/>
            <person name="Podicherti R."/>
            <person name="Tsui H.-C.T."/>
            <person name="Winkler M.E."/>
        </authorList>
    </citation>
    <scope>NUCLEOTIDE SEQUENCE</scope>
</reference>
<comment type="subcellular location">
    <subcellularLocation>
        <location evidence="1">Mitochondrion matrix</location>
    </subcellularLocation>
</comment>
<dbReference type="InterPro" id="IPR002937">
    <property type="entry name" value="Amino_oxidase"/>
</dbReference>